<gene>
    <name evidence="1" type="primary">casB</name>
    <name evidence="1" type="ORF">GCM10009824_26300</name>
</gene>
<dbReference type="InterPro" id="IPR038287">
    <property type="entry name" value="Cse2_sf"/>
</dbReference>
<dbReference type="Gene3D" id="1.10.520.40">
    <property type="entry name" value="CRISPR-associated protein Cse2"/>
    <property type="match status" value="1"/>
</dbReference>
<dbReference type="CDD" id="cd09731">
    <property type="entry name" value="Cse2_I-E"/>
    <property type="match status" value="1"/>
</dbReference>
<comment type="caution">
    <text evidence="1">The sequence shown here is derived from an EMBL/GenBank/DDBJ whole genome shotgun (WGS) entry which is preliminary data.</text>
</comment>
<dbReference type="InterPro" id="IPR013382">
    <property type="entry name" value="CRISPR-assoc_prot_Cse2"/>
</dbReference>
<protein>
    <submittedName>
        <fullName evidence="1">Type I-E CRISPR-associated protein Cse2/CasB</fullName>
    </submittedName>
</protein>
<dbReference type="NCBIfam" id="TIGR02548">
    <property type="entry name" value="casB_cse2"/>
    <property type="match status" value="1"/>
</dbReference>
<organism evidence="1 2">
    <name type="scientific">Kocuria atrinae</name>
    <dbReference type="NCBI Taxonomy" id="592377"/>
    <lineage>
        <taxon>Bacteria</taxon>
        <taxon>Bacillati</taxon>
        <taxon>Actinomycetota</taxon>
        <taxon>Actinomycetes</taxon>
        <taxon>Micrococcales</taxon>
        <taxon>Micrococcaceae</taxon>
        <taxon>Kocuria</taxon>
    </lineage>
</organism>
<proteinExistence type="predicted"/>
<evidence type="ECO:0000313" key="2">
    <source>
        <dbReference type="Proteomes" id="UP001500166"/>
    </source>
</evidence>
<dbReference type="EMBL" id="BAAAQA010000033">
    <property type="protein sequence ID" value="GAA2122937.1"/>
    <property type="molecule type" value="Genomic_DNA"/>
</dbReference>
<sequence>MTDNPIPPLMAVVGRAARSLENDLLGQDHGRAAAARRDLAVLRRAAGASPEKDPLAWGLVLERVLPDLPETYLGRGDAPSRSEWAAFTALTLFAVHQQSQSKAMHENRMGIGYAVGRLAQRRDSESIKPRFDALLLTRTTGGLMHNLRSLVTLLRAEQIPADYGRLAQDLARTRDRGGWDRVALSWGREFARGLSLTRSESQSQPVA</sequence>
<dbReference type="Pfam" id="PF09485">
    <property type="entry name" value="CRISPR_Cse2"/>
    <property type="match status" value="1"/>
</dbReference>
<accession>A0ABN2Y889</accession>
<dbReference type="RefSeq" id="WP_315275825.1">
    <property type="nucleotide sequence ID" value="NZ_BAAAQA010000033.1"/>
</dbReference>
<evidence type="ECO:0000313" key="1">
    <source>
        <dbReference type="EMBL" id="GAA2122937.1"/>
    </source>
</evidence>
<name>A0ABN2Y889_9MICC</name>
<dbReference type="Proteomes" id="UP001500166">
    <property type="component" value="Unassembled WGS sequence"/>
</dbReference>
<keyword evidence="2" id="KW-1185">Reference proteome</keyword>
<reference evidence="1 2" key="1">
    <citation type="journal article" date="2019" name="Int. J. Syst. Evol. Microbiol.">
        <title>The Global Catalogue of Microorganisms (GCM) 10K type strain sequencing project: providing services to taxonomists for standard genome sequencing and annotation.</title>
        <authorList>
            <consortium name="The Broad Institute Genomics Platform"/>
            <consortium name="The Broad Institute Genome Sequencing Center for Infectious Disease"/>
            <person name="Wu L."/>
            <person name="Ma J."/>
        </authorList>
    </citation>
    <scope>NUCLEOTIDE SEQUENCE [LARGE SCALE GENOMIC DNA]</scope>
    <source>
        <strain evidence="1 2">JCM 15914</strain>
    </source>
</reference>